<name>A0A512RL04_9BACT</name>
<dbReference type="Proteomes" id="UP000321436">
    <property type="component" value="Unassembled WGS sequence"/>
</dbReference>
<sequence length="245" mass="28485">MYDQQTRRELADWQHKMRKGPSWVDRTAKSLQNRINRVIPEKVHNAITVTIKQMVRGVLFGAKYTVPALPPHVSLRQTEIAVRRQIDIYRKTAAAEGGITGAGGILLGLADFPILLGIKLKMLFDIATLYGYDVKDYKERLYLLHIFQLAFSSPQHRKVVYEQITDWNNRSRELPEDINAFDWRQFQQEYRDHLDIAKMAQLIPIIGAVVGVVVNYRLINKLGETAMNAYRMRYWADVDEERNRV</sequence>
<comment type="caution">
    <text evidence="1">The sequence shown here is derived from an EMBL/GenBank/DDBJ whole genome shotgun (WGS) entry which is preliminary data.</text>
</comment>
<dbReference type="EMBL" id="BKAU01000002">
    <property type="protein sequence ID" value="GEP96383.1"/>
    <property type="molecule type" value="Genomic_DNA"/>
</dbReference>
<evidence type="ECO:0000313" key="2">
    <source>
        <dbReference type="Proteomes" id="UP000321436"/>
    </source>
</evidence>
<dbReference type="RefSeq" id="WP_146862318.1">
    <property type="nucleotide sequence ID" value="NZ_BKAU01000002.1"/>
</dbReference>
<keyword evidence="2" id="KW-1185">Reference proteome</keyword>
<protein>
    <submittedName>
        <fullName evidence="1">ABC transporter-associated protein EcsC</fullName>
    </submittedName>
</protein>
<gene>
    <name evidence="1" type="ORF">CCY01nite_26430</name>
</gene>
<reference evidence="1 2" key="1">
    <citation type="submission" date="2019-07" db="EMBL/GenBank/DDBJ databases">
        <title>Whole genome shotgun sequence of Chitinophaga cymbidii NBRC 109752.</title>
        <authorList>
            <person name="Hosoyama A."/>
            <person name="Uohara A."/>
            <person name="Ohji S."/>
            <person name="Ichikawa N."/>
        </authorList>
    </citation>
    <scope>NUCLEOTIDE SEQUENCE [LARGE SCALE GENOMIC DNA]</scope>
    <source>
        <strain evidence="1 2">NBRC 109752</strain>
    </source>
</reference>
<dbReference type="OrthoDB" id="1705901at2"/>
<accession>A0A512RL04</accession>
<organism evidence="1 2">
    <name type="scientific">Chitinophaga cymbidii</name>
    <dbReference type="NCBI Taxonomy" id="1096750"/>
    <lineage>
        <taxon>Bacteria</taxon>
        <taxon>Pseudomonadati</taxon>
        <taxon>Bacteroidota</taxon>
        <taxon>Chitinophagia</taxon>
        <taxon>Chitinophagales</taxon>
        <taxon>Chitinophagaceae</taxon>
        <taxon>Chitinophaga</taxon>
    </lineage>
</organism>
<dbReference type="AlphaFoldDB" id="A0A512RL04"/>
<dbReference type="InterPro" id="IPR024787">
    <property type="entry name" value="EcsC"/>
</dbReference>
<evidence type="ECO:0000313" key="1">
    <source>
        <dbReference type="EMBL" id="GEP96383.1"/>
    </source>
</evidence>
<proteinExistence type="predicted"/>
<dbReference type="Pfam" id="PF12787">
    <property type="entry name" value="EcsC"/>
    <property type="match status" value="1"/>
</dbReference>
<dbReference type="PANTHER" id="PTHR41260:SF1">
    <property type="entry name" value="PROTEIN ECSC"/>
    <property type="match status" value="1"/>
</dbReference>
<dbReference type="PANTHER" id="PTHR41260">
    <property type="entry name" value="PROTEIN ECSC"/>
    <property type="match status" value="1"/>
</dbReference>